<evidence type="ECO:0000256" key="9">
    <source>
        <dbReference type="ARBA" id="ARBA00034617"/>
    </source>
</evidence>
<dbReference type="InParanoid" id="C1DZV7"/>
<feature type="domain" description="Helicase ATP-binding" evidence="11">
    <location>
        <begin position="32"/>
        <end position="207"/>
    </location>
</feature>
<evidence type="ECO:0000256" key="3">
    <source>
        <dbReference type="ARBA" id="ARBA00022801"/>
    </source>
</evidence>
<evidence type="ECO:0000256" key="4">
    <source>
        <dbReference type="ARBA" id="ARBA00022806"/>
    </source>
</evidence>
<comment type="catalytic activity">
    <reaction evidence="9 10">
        <text>Couples ATP hydrolysis with the unwinding of duplex DNA by translocating in the 3'-5' direction.</text>
        <dbReference type="EC" id="5.6.2.4"/>
    </reaction>
</comment>
<evidence type="ECO:0000256" key="8">
    <source>
        <dbReference type="ARBA" id="ARBA00023242"/>
    </source>
</evidence>
<dbReference type="Pfam" id="PF16124">
    <property type="entry name" value="RecQ_Zn_bind"/>
    <property type="match status" value="1"/>
</dbReference>
<dbReference type="GO" id="GO:0016887">
    <property type="term" value="F:ATP hydrolysis activity"/>
    <property type="evidence" value="ECO:0007669"/>
    <property type="project" value="RHEA"/>
</dbReference>
<dbReference type="STRING" id="296587.C1DZV7"/>
<dbReference type="Pfam" id="PF00271">
    <property type="entry name" value="Helicase_C"/>
    <property type="match status" value="1"/>
</dbReference>
<accession>C1DZV7</accession>
<evidence type="ECO:0000256" key="2">
    <source>
        <dbReference type="ARBA" id="ARBA00022741"/>
    </source>
</evidence>
<dbReference type="CDD" id="cd18794">
    <property type="entry name" value="SF2_C_RecQ"/>
    <property type="match status" value="1"/>
</dbReference>
<keyword evidence="4 10" id="KW-0347">Helicase</keyword>
<dbReference type="InterPro" id="IPR014001">
    <property type="entry name" value="Helicase_ATP-bd"/>
</dbReference>
<evidence type="ECO:0000313" key="14">
    <source>
        <dbReference type="Proteomes" id="UP000002009"/>
    </source>
</evidence>
<comment type="catalytic activity">
    <reaction evidence="10">
        <text>ATP + H2O = ADP + phosphate + H(+)</text>
        <dbReference type="Rhea" id="RHEA:13065"/>
        <dbReference type="ChEBI" id="CHEBI:15377"/>
        <dbReference type="ChEBI" id="CHEBI:15378"/>
        <dbReference type="ChEBI" id="CHEBI:30616"/>
        <dbReference type="ChEBI" id="CHEBI:43474"/>
        <dbReference type="ChEBI" id="CHEBI:456216"/>
    </reaction>
</comment>
<dbReference type="InterPro" id="IPR001650">
    <property type="entry name" value="Helicase_C-like"/>
</dbReference>
<dbReference type="OMA" id="EVHIVCA"/>
<dbReference type="GO" id="GO:0005524">
    <property type="term" value="F:ATP binding"/>
    <property type="evidence" value="ECO:0007669"/>
    <property type="project" value="UniProtKB-KW"/>
</dbReference>
<evidence type="ECO:0000259" key="11">
    <source>
        <dbReference type="PROSITE" id="PS51192"/>
    </source>
</evidence>
<keyword evidence="6" id="KW-0238">DNA-binding</keyword>
<keyword evidence="14" id="KW-1185">Reference proteome</keyword>
<dbReference type="PROSITE" id="PS51192">
    <property type="entry name" value="HELICASE_ATP_BIND_1"/>
    <property type="match status" value="1"/>
</dbReference>
<dbReference type="OrthoDB" id="10261556at2759"/>
<dbReference type="PROSITE" id="PS00690">
    <property type="entry name" value="DEAH_ATP_HELICASE"/>
    <property type="match status" value="1"/>
</dbReference>
<dbReference type="NCBIfam" id="TIGR00614">
    <property type="entry name" value="recQ_fam"/>
    <property type="match status" value="1"/>
</dbReference>
<dbReference type="GeneID" id="8241123"/>
<dbReference type="InterPro" id="IPR004589">
    <property type="entry name" value="DNA_helicase_ATP-dep_RecQ"/>
</dbReference>
<dbReference type="InterPro" id="IPR027417">
    <property type="entry name" value="P-loop_NTPase"/>
</dbReference>
<dbReference type="GO" id="GO:0009378">
    <property type="term" value="F:four-way junction helicase activity"/>
    <property type="evidence" value="ECO:0007669"/>
    <property type="project" value="TreeGrafter"/>
</dbReference>
<dbReference type="RefSeq" id="XP_002499929.1">
    <property type="nucleotide sequence ID" value="XM_002499883.1"/>
</dbReference>
<dbReference type="GO" id="GO:0000724">
    <property type="term" value="P:double-strand break repair via homologous recombination"/>
    <property type="evidence" value="ECO:0007669"/>
    <property type="project" value="TreeGrafter"/>
</dbReference>
<dbReference type="GO" id="GO:0005634">
    <property type="term" value="C:nucleus"/>
    <property type="evidence" value="ECO:0007669"/>
    <property type="project" value="UniProtKB-SubCell"/>
</dbReference>
<dbReference type="AlphaFoldDB" id="C1DZV7"/>
<dbReference type="InterPro" id="IPR002464">
    <property type="entry name" value="DNA/RNA_helicase_DEAH_CS"/>
</dbReference>
<dbReference type="InterPro" id="IPR032284">
    <property type="entry name" value="RecQ_Zn-bd"/>
</dbReference>
<organism evidence="13 14">
    <name type="scientific">Micromonas commoda (strain RCC299 / NOUM17 / CCMP2709)</name>
    <name type="common">Picoplanktonic green alga</name>
    <dbReference type="NCBI Taxonomy" id="296587"/>
    <lineage>
        <taxon>Eukaryota</taxon>
        <taxon>Viridiplantae</taxon>
        <taxon>Chlorophyta</taxon>
        <taxon>Mamiellophyceae</taxon>
        <taxon>Mamiellales</taxon>
        <taxon>Mamiellaceae</taxon>
        <taxon>Micromonas</taxon>
    </lineage>
</organism>
<evidence type="ECO:0000259" key="12">
    <source>
        <dbReference type="PROSITE" id="PS51194"/>
    </source>
</evidence>
<dbReference type="EMBL" id="CP001323">
    <property type="protein sequence ID" value="ACO61187.1"/>
    <property type="molecule type" value="Genomic_DNA"/>
</dbReference>
<keyword evidence="3 10" id="KW-0378">Hydrolase</keyword>
<protein>
    <recommendedName>
        <fullName evidence="10">ATP-dependent DNA helicase</fullName>
        <ecNumber evidence="10">5.6.2.4</ecNumber>
    </recommendedName>
</protein>
<keyword evidence="8 10" id="KW-0539">Nucleus</keyword>
<dbReference type="Pfam" id="PF00270">
    <property type="entry name" value="DEAD"/>
    <property type="match status" value="1"/>
</dbReference>
<dbReference type="GO" id="GO:0005737">
    <property type="term" value="C:cytoplasm"/>
    <property type="evidence" value="ECO:0007669"/>
    <property type="project" value="TreeGrafter"/>
</dbReference>
<dbReference type="PANTHER" id="PTHR13710:SF156">
    <property type="entry name" value="ATP-DEPENDENT DNA HELICASE Q-LIKE 4B"/>
    <property type="match status" value="1"/>
</dbReference>
<reference evidence="13 14" key="1">
    <citation type="journal article" date="2009" name="Science">
        <title>Green evolution and dynamic adaptations revealed by genomes of the marine picoeukaryotes Micromonas.</title>
        <authorList>
            <person name="Worden A.Z."/>
            <person name="Lee J.H."/>
            <person name="Mock T."/>
            <person name="Rouze P."/>
            <person name="Simmons M.P."/>
            <person name="Aerts A.L."/>
            <person name="Allen A.E."/>
            <person name="Cuvelier M.L."/>
            <person name="Derelle E."/>
            <person name="Everett M.V."/>
            <person name="Foulon E."/>
            <person name="Grimwood J."/>
            <person name="Gundlach H."/>
            <person name="Henrissat B."/>
            <person name="Napoli C."/>
            <person name="McDonald S.M."/>
            <person name="Parker M.S."/>
            <person name="Rombauts S."/>
            <person name="Salamov A."/>
            <person name="Von Dassow P."/>
            <person name="Badger J.H."/>
            <person name="Coutinho P.M."/>
            <person name="Demir E."/>
            <person name="Dubchak I."/>
            <person name="Gentemann C."/>
            <person name="Eikrem W."/>
            <person name="Gready J.E."/>
            <person name="John U."/>
            <person name="Lanier W."/>
            <person name="Lindquist E.A."/>
            <person name="Lucas S."/>
            <person name="Mayer K.F."/>
            <person name="Moreau H."/>
            <person name="Not F."/>
            <person name="Otillar R."/>
            <person name="Panaud O."/>
            <person name="Pangilinan J."/>
            <person name="Paulsen I."/>
            <person name="Piegu B."/>
            <person name="Poliakov A."/>
            <person name="Robbens S."/>
            <person name="Schmutz J."/>
            <person name="Toulza E."/>
            <person name="Wyss T."/>
            <person name="Zelensky A."/>
            <person name="Zhou K."/>
            <person name="Armbrust E.V."/>
            <person name="Bhattacharya D."/>
            <person name="Goodenough U.W."/>
            <person name="Van de Peer Y."/>
            <person name="Grigoriev I.V."/>
        </authorList>
    </citation>
    <scope>NUCLEOTIDE SEQUENCE [LARGE SCALE GENOMIC DNA]</scope>
    <source>
        <strain evidence="14">RCC299 / NOUM17</strain>
    </source>
</reference>
<name>C1DZV7_MICCC</name>
<gene>
    <name evidence="13" type="ORF">MICPUN_79105</name>
</gene>
<proteinExistence type="inferred from homology"/>
<dbReference type="PANTHER" id="PTHR13710">
    <property type="entry name" value="DNA HELICASE RECQ FAMILY MEMBER"/>
    <property type="match status" value="1"/>
</dbReference>
<evidence type="ECO:0000256" key="5">
    <source>
        <dbReference type="ARBA" id="ARBA00022840"/>
    </source>
</evidence>
<dbReference type="GO" id="GO:0005694">
    <property type="term" value="C:chromosome"/>
    <property type="evidence" value="ECO:0007669"/>
    <property type="project" value="TreeGrafter"/>
</dbReference>
<keyword evidence="5 10" id="KW-0067">ATP-binding</keyword>
<dbReference type="SUPFAM" id="SSF52540">
    <property type="entry name" value="P-loop containing nucleoside triphosphate hydrolases"/>
    <property type="match status" value="2"/>
</dbReference>
<sequence>MRDDFEWSARARQVLRNTFNAQDFRGMQLATINCTMSGEDSLVLMPTGGGKSLCYQLPAVLSPGVTIVISPLVSLIQDQLHHLSEMNIPAGVLGSMEKEGAAVQNQTYTQLRNDELKLLYLTPEKIAKSNKLMNTLEQLHNRGKLSRIVVDEVHCISSWGHDFRKDYQALRILKNRFRDVPLVGLTATATKRVQDDCVRQLGLQKCTRFFQTFNRTNIVYEVKPKTKDIVKDMKALIHDKFTNHRNGKVQCGIVYCFSQKDCEKMAESLTCKPNDDKRWPKGLLALPYHAGMTDTDRKTGVPKRELHQRMWSDGKVPIICATVAFGMGINKPDVRFVFHHSIPKSLEGYHQESGRAGRDGGKSYCTLFYQAGDAVKMRALLQDSAKETRAPPEVLRSNLEAMSYLEAYCTNQTTCRRTLLLGHFDEKFDAVKCKGMCDNCQERQGGAMFEDKDM</sequence>
<evidence type="ECO:0000256" key="6">
    <source>
        <dbReference type="ARBA" id="ARBA00023125"/>
    </source>
</evidence>
<dbReference type="eggNOG" id="KOG0351">
    <property type="taxonomic scope" value="Eukaryota"/>
</dbReference>
<dbReference type="EC" id="5.6.2.4" evidence="10"/>
<feature type="domain" description="Helicase C-terminal" evidence="12">
    <location>
        <begin position="236"/>
        <end position="403"/>
    </location>
</feature>
<comment type="subcellular location">
    <subcellularLocation>
        <location evidence="10">Nucleus</location>
    </subcellularLocation>
</comment>
<dbReference type="InterPro" id="IPR011545">
    <property type="entry name" value="DEAD/DEAH_box_helicase_dom"/>
</dbReference>
<dbReference type="KEGG" id="mis:MICPUN_79105"/>
<dbReference type="SMART" id="SM00487">
    <property type="entry name" value="DEXDc"/>
    <property type="match status" value="1"/>
</dbReference>
<dbReference type="SMART" id="SM00490">
    <property type="entry name" value="HELICc"/>
    <property type="match status" value="1"/>
</dbReference>
<dbReference type="FunFam" id="3.40.50.300:FF:000296">
    <property type="entry name" value="ATP-dependent DNA helicase RecQ"/>
    <property type="match status" value="1"/>
</dbReference>
<feature type="non-terminal residue" evidence="13">
    <location>
        <position position="454"/>
    </location>
</feature>
<keyword evidence="7" id="KW-0413">Isomerase</keyword>
<evidence type="ECO:0000256" key="1">
    <source>
        <dbReference type="ARBA" id="ARBA00005446"/>
    </source>
</evidence>
<evidence type="ECO:0000256" key="10">
    <source>
        <dbReference type="RuleBase" id="RU364117"/>
    </source>
</evidence>
<dbReference type="PROSITE" id="PS51194">
    <property type="entry name" value="HELICASE_CTER"/>
    <property type="match status" value="1"/>
</dbReference>
<dbReference type="GO" id="GO:0003677">
    <property type="term" value="F:DNA binding"/>
    <property type="evidence" value="ECO:0007669"/>
    <property type="project" value="UniProtKB-KW"/>
</dbReference>
<evidence type="ECO:0000313" key="13">
    <source>
        <dbReference type="EMBL" id="ACO61187.1"/>
    </source>
</evidence>
<dbReference type="GO" id="GO:0043138">
    <property type="term" value="F:3'-5' DNA helicase activity"/>
    <property type="evidence" value="ECO:0007669"/>
    <property type="project" value="UniProtKB-EC"/>
</dbReference>
<dbReference type="Proteomes" id="UP000002009">
    <property type="component" value="Chromosome 2"/>
</dbReference>
<evidence type="ECO:0000256" key="7">
    <source>
        <dbReference type="ARBA" id="ARBA00023235"/>
    </source>
</evidence>
<dbReference type="Gene3D" id="3.40.50.300">
    <property type="entry name" value="P-loop containing nucleotide triphosphate hydrolases"/>
    <property type="match status" value="2"/>
</dbReference>
<keyword evidence="2 10" id="KW-0547">Nucleotide-binding</keyword>
<comment type="similarity">
    <text evidence="1 10">Belongs to the helicase family. RecQ subfamily.</text>
</comment>